<evidence type="ECO:0000256" key="1">
    <source>
        <dbReference type="ARBA" id="ARBA00004123"/>
    </source>
</evidence>
<evidence type="ECO:0000256" key="5">
    <source>
        <dbReference type="ARBA" id="ARBA00022912"/>
    </source>
</evidence>
<name>D8LSD4_ECTSI</name>
<dbReference type="GO" id="GO:0006397">
    <property type="term" value="P:mRNA processing"/>
    <property type="evidence" value="ECO:0007669"/>
    <property type="project" value="UniProtKB-KW"/>
</dbReference>
<dbReference type="InterPro" id="IPR006811">
    <property type="entry name" value="RNA_pol_II_suA"/>
</dbReference>
<evidence type="ECO:0000256" key="2">
    <source>
        <dbReference type="ARBA" id="ARBA00008978"/>
    </source>
</evidence>
<dbReference type="eggNOG" id="KOG2424">
    <property type="taxonomic scope" value="Eukaryota"/>
</dbReference>
<dbReference type="EMBL" id="FN648949">
    <property type="protein sequence ID" value="CBN75191.1"/>
    <property type="molecule type" value="Genomic_DNA"/>
</dbReference>
<comment type="catalytic activity">
    <reaction evidence="8 9">
        <text>O-phospho-L-threonyl-[protein] + H2O = L-threonyl-[protein] + phosphate</text>
        <dbReference type="Rhea" id="RHEA:47004"/>
        <dbReference type="Rhea" id="RHEA-COMP:11060"/>
        <dbReference type="Rhea" id="RHEA-COMP:11605"/>
        <dbReference type="ChEBI" id="CHEBI:15377"/>
        <dbReference type="ChEBI" id="CHEBI:30013"/>
        <dbReference type="ChEBI" id="CHEBI:43474"/>
        <dbReference type="ChEBI" id="CHEBI:61977"/>
        <dbReference type="EC" id="3.1.3.16"/>
    </reaction>
</comment>
<comment type="function">
    <text evidence="9">Protein phosphatase that catalyzes the dephosphorylation of the C-terminal domain of RNA polymerase II. Plays a role in RNA processing and termination.</text>
</comment>
<keyword evidence="4 9" id="KW-0378">Hydrolase</keyword>
<protein>
    <recommendedName>
        <fullName evidence="9">RNA polymerase II subunit A C-terminal domain phosphatase SSU72</fullName>
        <shortName evidence="9">CTD phosphatase SSU72</shortName>
        <ecNumber evidence="9">3.1.3.16</ecNumber>
    </recommendedName>
</protein>
<dbReference type="OrthoDB" id="57957at2759"/>
<dbReference type="EC" id="3.1.3.16" evidence="9"/>
<dbReference type="AlphaFoldDB" id="D8LSD4"/>
<dbReference type="GO" id="GO:0004722">
    <property type="term" value="F:protein serine/threonine phosphatase activity"/>
    <property type="evidence" value="ECO:0007669"/>
    <property type="project" value="UniProtKB-UniRule"/>
</dbReference>
<evidence type="ECO:0000256" key="6">
    <source>
        <dbReference type="ARBA" id="ARBA00023242"/>
    </source>
</evidence>
<dbReference type="Pfam" id="PF04722">
    <property type="entry name" value="Ssu72"/>
    <property type="match status" value="1"/>
</dbReference>
<evidence type="ECO:0000256" key="3">
    <source>
        <dbReference type="ARBA" id="ARBA00022664"/>
    </source>
</evidence>
<feature type="compositionally biased region" description="Low complexity" evidence="10">
    <location>
        <begin position="14"/>
        <end position="33"/>
    </location>
</feature>
<organism evidence="11 12">
    <name type="scientific">Ectocarpus siliculosus</name>
    <name type="common">Brown alga</name>
    <name type="synonym">Conferva siliculosa</name>
    <dbReference type="NCBI Taxonomy" id="2880"/>
    <lineage>
        <taxon>Eukaryota</taxon>
        <taxon>Sar</taxon>
        <taxon>Stramenopiles</taxon>
        <taxon>Ochrophyta</taxon>
        <taxon>PX clade</taxon>
        <taxon>Phaeophyceae</taxon>
        <taxon>Ectocarpales</taxon>
        <taxon>Ectocarpaceae</taxon>
        <taxon>Ectocarpus</taxon>
    </lineage>
</organism>
<dbReference type="STRING" id="2880.D8LSD4"/>
<evidence type="ECO:0000256" key="7">
    <source>
        <dbReference type="ARBA" id="ARBA00047761"/>
    </source>
</evidence>
<dbReference type="InParanoid" id="D8LSD4"/>
<keyword evidence="5 9" id="KW-0904">Protein phosphatase</keyword>
<comment type="catalytic activity">
    <reaction evidence="7 9">
        <text>O-phospho-L-seryl-[protein] + H2O = L-seryl-[protein] + phosphate</text>
        <dbReference type="Rhea" id="RHEA:20629"/>
        <dbReference type="Rhea" id="RHEA-COMP:9863"/>
        <dbReference type="Rhea" id="RHEA-COMP:11604"/>
        <dbReference type="ChEBI" id="CHEBI:15377"/>
        <dbReference type="ChEBI" id="CHEBI:29999"/>
        <dbReference type="ChEBI" id="CHEBI:43474"/>
        <dbReference type="ChEBI" id="CHEBI:83421"/>
        <dbReference type="EC" id="3.1.3.16"/>
    </reaction>
</comment>
<reference evidence="11 12" key="1">
    <citation type="journal article" date="2010" name="Nature">
        <title>The Ectocarpus genome and the independent evolution of multicellularity in brown algae.</title>
        <authorList>
            <person name="Cock J.M."/>
            <person name="Sterck L."/>
            <person name="Rouze P."/>
            <person name="Scornet D."/>
            <person name="Allen A.E."/>
            <person name="Amoutzias G."/>
            <person name="Anthouard V."/>
            <person name="Artiguenave F."/>
            <person name="Aury J.M."/>
            <person name="Badger J.H."/>
            <person name="Beszteri B."/>
            <person name="Billiau K."/>
            <person name="Bonnet E."/>
            <person name="Bothwell J.H."/>
            <person name="Bowler C."/>
            <person name="Boyen C."/>
            <person name="Brownlee C."/>
            <person name="Carrano C.J."/>
            <person name="Charrier B."/>
            <person name="Cho G.Y."/>
            <person name="Coelho S.M."/>
            <person name="Collen J."/>
            <person name="Corre E."/>
            <person name="Da Silva C."/>
            <person name="Delage L."/>
            <person name="Delaroque N."/>
            <person name="Dittami S.M."/>
            <person name="Doulbeau S."/>
            <person name="Elias M."/>
            <person name="Farnham G."/>
            <person name="Gachon C.M."/>
            <person name="Gschloessl B."/>
            <person name="Heesch S."/>
            <person name="Jabbari K."/>
            <person name="Jubin C."/>
            <person name="Kawai H."/>
            <person name="Kimura K."/>
            <person name="Kloareg B."/>
            <person name="Kupper F.C."/>
            <person name="Lang D."/>
            <person name="Le Bail A."/>
            <person name="Leblanc C."/>
            <person name="Lerouge P."/>
            <person name="Lohr M."/>
            <person name="Lopez P.J."/>
            <person name="Martens C."/>
            <person name="Maumus F."/>
            <person name="Michel G."/>
            <person name="Miranda-Saavedra D."/>
            <person name="Morales J."/>
            <person name="Moreau H."/>
            <person name="Motomura T."/>
            <person name="Nagasato C."/>
            <person name="Napoli C.A."/>
            <person name="Nelson D.R."/>
            <person name="Nyvall-Collen P."/>
            <person name="Peters A.F."/>
            <person name="Pommier C."/>
            <person name="Potin P."/>
            <person name="Poulain J."/>
            <person name="Quesneville H."/>
            <person name="Read B."/>
            <person name="Rensing S.A."/>
            <person name="Ritter A."/>
            <person name="Rousvoal S."/>
            <person name="Samanta M."/>
            <person name="Samson G."/>
            <person name="Schroeder D.C."/>
            <person name="Segurens B."/>
            <person name="Strittmatter M."/>
            <person name="Tonon T."/>
            <person name="Tregear J.W."/>
            <person name="Valentin K."/>
            <person name="von Dassow P."/>
            <person name="Yamagishi T."/>
            <person name="Van de Peer Y."/>
            <person name="Wincker P."/>
        </authorList>
    </citation>
    <scope>NUCLEOTIDE SEQUENCE [LARGE SCALE GENOMIC DNA]</scope>
    <source>
        <strain evidence="12">Ec32 / CCAP1310/4</strain>
    </source>
</reference>
<dbReference type="PANTHER" id="PTHR20383">
    <property type="entry name" value="RNA POLYMERASE II SUBUNIT A C-TERMINAL DOMAIN PHOSPHATASE"/>
    <property type="match status" value="1"/>
</dbReference>
<evidence type="ECO:0000256" key="4">
    <source>
        <dbReference type="ARBA" id="ARBA00022801"/>
    </source>
</evidence>
<evidence type="ECO:0000313" key="12">
    <source>
        <dbReference type="Proteomes" id="UP000002630"/>
    </source>
</evidence>
<dbReference type="SUPFAM" id="SSF52788">
    <property type="entry name" value="Phosphotyrosine protein phosphatases I"/>
    <property type="match status" value="1"/>
</dbReference>
<keyword evidence="6 9" id="KW-0539">Nucleus</keyword>
<dbReference type="GO" id="GO:0005634">
    <property type="term" value="C:nucleus"/>
    <property type="evidence" value="ECO:0007669"/>
    <property type="project" value="UniProtKB-SubCell"/>
</dbReference>
<feature type="compositionally biased region" description="Basic and acidic residues" evidence="10">
    <location>
        <begin position="39"/>
        <end position="88"/>
    </location>
</feature>
<keyword evidence="3 9" id="KW-0507">mRNA processing</keyword>
<accession>D8LSD4</accession>
<evidence type="ECO:0000256" key="10">
    <source>
        <dbReference type="SAM" id="MobiDB-lite"/>
    </source>
</evidence>
<dbReference type="Proteomes" id="UP000002630">
    <property type="component" value="Linkage Group LG11"/>
</dbReference>
<evidence type="ECO:0000256" key="8">
    <source>
        <dbReference type="ARBA" id="ARBA00048336"/>
    </source>
</evidence>
<dbReference type="EMBL" id="FN649736">
    <property type="protein sequence ID" value="CBN75191.1"/>
    <property type="molecule type" value="Genomic_DNA"/>
</dbReference>
<proteinExistence type="inferred from homology"/>
<evidence type="ECO:0000313" key="11">
    <source>
        <dbReference type="EMBL" id="CBN75191.1"/>
    </source>
</evidence>
<sequence>MNDAGDRGGANVFTASSSSARAPSSSSTATSSAMKRPKLGYEHPDNWRATADEVLVKAGLERVGKEERSRAGDEEGSSTRRGNDKEKQQQPGATKVVAAARSKRRFAVVCSANFNRSMMAHKLLKEHNFQVESYGTGREVRLPGKDIASPEVFPFGTPYRDIFDKLKAKDEALFSQNNLLPLVARNAMVKAAPQRFQEIEGPDMADFDVVLCFETRVFYLVVEGTCSPET</sequence>
<comment type="similarity">
    <text evidence="2 9">Belongs to the SSU72 phosphatase family.</text>
</comment>
<comment type="subcellular location">
    <subcellularLocation>
        <location evidence="1 9">Nucleus</location>
    </subcellularLocation>
</comment>
<dbReference type="Gene3D" id="3.40.50.2300">
    <property type="match status" value="2"/>
</dbReference>
<gene>
    <name evidence="11" type="ORF">Esi_0072_0033</name>
</gene>
<keyword evidence="12" id="KW-1185">Reference proteome</keyword>
<dbReference type="InterPro" id="IPR036196">
    <property type="entry name" value="Ptyr_pPase_sf"/>
</dbReference>
<feature type="region of interest" description="Disordered" evidence="10">
    <location>
        <begin position="1"/>
        <end position="97"/>
    </location>
</feature>
<evidence type="ECO:0000256" key="9">
    <source>
        <dbReference type="RuleBase" id="RU369031"/>
    </source>
</evidence>